<reference evidence="2 3" key="1">
    <citation type="submission" date="2019-05" db="EMBL/GenBank/DDBJ databases">
        <title>Emergence of the Ug99 lineage of the wheat stem rust pathogen through somatic hybridization.</title>
        <authorList>
            <person name="Li F."/>
            <person name="Upadhyaya N.M."/>
            <person name="Sperschneider J."/>
            <person name="Matny O."/>
            <person name="Nguyen-Phuc H."/>
            <person name="Mago R."/>
            <person name="Raley C."/>
            <person name="Miller M.E."/>
            <person name="Silverstein K.A.T."/>
            <person name="Henningsen E."/>
            <person name="Hirsch C.D."/>
            <person name="Visser B."/>
            <person name="Pretorius Z.A."/>
            <person name="Steffenson B.J."/>
            <person name="Schwessinger B."/>
            <person name="Dodds P.N."/>
            <person name="Figueroa M."/>
        </authorList>
    </citation>
    <scope>NUCLEOTIDE SEQUENCE [LARGE SCALE GENOMIC DNA]</scope>
    <source>
        <strain evidence="2">21-0</strain>
    </source>
</reference>
<feature type="compositionally biased region" description="Polar residues" evidence="1">
    <location>
        <begin position="43"/>
        <end position="71"/>
    </location>
</feature>
<evidence type="ECO:0000313" key="3">
    <source>
        <dbReference type="Proteomes" id="UP000324748"/>
    </source>
</evidence>
<proteinExistence type="predicted"/>
<dbReference type="EMBL" id="VSWC01000092">
    <property type="protein sequence ID" value="KAA1091197.1"/>
    <property type="molecule type" value="Genomic_DNA"/>
</dbReference>
<sequence length="131" mass="14708">MHFHKPSYPFLPSFPKTLKKAWWGKNSEDYTSPIYSSDVIEAQTMSMSKDPQNSKTQGRRLASSSPIQPSQVIDPRASANAANPHRSIEKVNLENIIIAENTENLNLFARVICTSDCDDQAQPTAKLKKFL</sequence>
<feature type="region of interest" description="Disordered" evidence="1">
    <location>
        <begin position="42"/>
        <end position="83"/>
    </location>
</feature>
<evidence type="ECO:0000313" key="2">
    <source>
        <dbReference type="EMBL" id="KAA1091197.1"/>
    </source>
</evidence>
<gene>
    <name evidence="2" type="ORF">PGT21_028145</name>
</gene>
<protein>
    <submittedName>
        <fullName evidence="2">Uncharacterized protein</fullName>
    </submittedName>
</protein>
<accession>A0A5B0NPK1</accession>
<comment type="caution">
    <text evidence="2">The sequence shown here is derived from an EMBL/GenBank/DDBJ whole genome shotgun (WGS) entry which is preliminary data.</text>
</comment>
<evidence type="ECO:0000256" key="1">
    <source>
        <dbReference type="SAM" id="MobiDB-lite"/>
    </source>
</evidence>
<organism evidence="2 3">
    <name type="scientific">Puccinia graminis f. sp. tritici</name>
    <dbReference type="NCBI Taxonomy" id="56615"/>
    <lineage>
        <taxon>Eukaryota</taxon>
        <taxon>Fungi</taxon>
        <taxon>Dikarya</taxon>
        <taxon>Basidiomycota</taxon>
        <taxon>Pucciniomycotina</taxon>
        <taxon>Pucciniomycetes</taxon>
        <taxon>Pucciniales</taxon>
        <taxon>Pucciniaceae</taxon>
        <taxon>Puccinia</taxon>
    </lineage>
</organism>
<keyword evidence="3" id="KW-1185">Reference proteome</keyword>
<name>A0A5B0NPK1_PUCGR</name>
<dbReference type="AlphaFoldDB" id="A0A5B0NPK1"/>
<dbReference type="Proteomes" id="UP000324748">
    <property type="component" value="Unassembled WGS sequence"/>
</dbReference>